<protein>
    <recommendedName>
        <fullName evidence="4">DUF4190 domain-containing protein</fullName>
    </recommendedName>
</protein>
<comment type="caution">
    <text evidence="2">The sequence shown here is derived from an EMBL/GenBank/DDBJ whole genome shotgun (WGS) entry which is preliminary data.</text>
</comment>
<evidence type="ECO:0000313" key="2">
    <source>
        <dbReference type="EMBL" id="MFF0542320.1"/>
    </source>
</evidence>
<organism evidence="2 3">
    <name type="scientific">Nocardia thailandica</name>
    <dbReference type="NCBI Taxonomy" id="257275"/>
    <lineage>
        <taxon>Bacteria</taxon>
        <taxon>Bacillati</taxon>
        <taxon>Actinomycetota</taxon>
        <taxon>Actinomycetes</taxon>
        <taxon>Mycobacteriales</taxon>
        <taxon>Nocardiaceae</taxon>
        <taxon>Nocardia</taxon>
    </lineage>
</organism>
<feature type="transmembrane region" description="Helical" evidence="1">
    <location>
        <begin position="63"/>
        <end position="89"/>
    </location>
</feature>
<proteinExistence type="predicted"/>
<reference evidence="2 3" key="1">
    <citation type="submission" date="2024-10" db="EMBL/GenBank/DDBJ databases">
        <title>The Natural Products Discovery Center: Release of the First 8490 Sequenced Strains for Exploring Actinobacteria Biosynthetic Diversity.</title>
        <authorList>
            <person name="Kalkreuter E."/>
            <person name="Kautsar S.A."/>
            <person name="Yang D."/>
            <person name="Bader C.D."/>
            <person name="Teijaro C.N."/>
            <person name="Fluegel L."/>
            <person name="Davis C.M."/>
            <person name="Simpson J.R."/>
            <person name="Lauterbach L."/>
            <person name="Steele A.D."/>
            <person name="Gui C."/>
            <person name="Meng S."/>
            <person name="Li G."/>
            <person name="Viehrig K."/>
            <person name="Ye F."/>
            <person name="Su P."/>
            <person name="Kiefer A.F."/>
            <person name="Nichols A."/>
            <person name="Cepeda A.J."/>
            <person name="Yan W."/>
            <person name="Fan B."/>
            <person name="Jiang Y."/>
            <person name="Adhikari A."/>
            <person name="Zheng C.-J."/>
            <person name="Schuster L."/>
            <person name="Cowan T.M."/>
            <person name="Smanski M.J."/>
            <person name="Chevrette M.G."/>
            <person name="De Carvalho L.P.S."/>
            <person name="Shen B."/>
        </authorList>
    </citation>
    <scope>NUCLEOTIDE SEQUENCE [LARGE SCALE GENOMIC DNA]</scope>
    <source>
        <strain evidence="2 3">NPDC004045</strain>
    </source>
</reference>
<evidence type="ECO:0000313" key="3">
    <source>
        <dbReference type="Proteomes" id="UP001601444"/>
    </source>
</evidence>
<sequence length="106" mass="10859">MIDVHYLPGVGGGLRYSRRATVDPVALVTGGLLLAGIAAAVLGPLLAALLIRRNDAGPTDAGATVALALTILAVSVAAVSAVAMFVLAWRRTVRTPHGRHRKGRAS</sequence>
<keyword evidence="1" id="KW-1133">Transmembrane helix</keyword>
<dbReference type="EMBL" id="JBIAMX010000002">
    <property type="protein sequence ID" value="MFF0542320.1"/>
    <property type="molecule type" value="Genomic_DNA"/>
</dbReference>
<dbReference type="RefSeq" id="WP_043650036.1">
    <property type="nucleotide sequence ID" value="NZ_JBIAMX010000002.1"/>
</dbReference>
<keyword evidence="3" id="KW-1185">Reference proteome</keyword>
<keyword evidence="1" id="KW-0472">Membrane</keyword>
<keyword evidence="1" id="KW-0812">Transmembrane</keyword>
<gene>
    <name evidence="2" type="ORF">ACFYTF_05735</name>
</gene>
<dbReference type="Proteomes" id="UP001601444">
    <property type="component" value="Unassembled WGS sequence"/>
</dbReference>
<accession>A0ABW6PIU4</accession>
<name>A0ABW6PIU4_9NOCA</name>
<evidence type="ECO:0008006" key="4">
    <source>
        <dbReference type="Google" id="ProtNLM"/>
    </source>
</evidence>
<evidence type="ECO:0000256" key="1">
    <source>
        <dbReference type="SAM" id="Phobius"/>
    </source>
</evidence>
<feature type="transmembrane region" description="Helical" evidence="1">
    <location>
        <begin position="25"/>
        <end position="51"/>
    </location>
</feature>